<dbReference type="InterPro" id="IPR053220">
    <property type="entry name" value="Nematode_rcpt-like_serp_H"/>
</dbReference>
<feature type="transmembrane region" description="Helical" evidence="1">
    <location>
        <begin position="52"/>
        <end position="73"/>
    </location>
</feature>
<feature type="transmembrane region" description="Helical" evidence="1">
    <location>
        <begin position="197"/>
        <end position="220"/>
    </location>
</feature>
<name>A0A8R1E3R5_CAEJA</name>
<keyword evidence="1" id="KW-0472">Membrane</keyword>
<feature type="transmembrane region" description="Helical" evidence="1">
    <location>
        <begin position="150"/>
        <end position="177"/>
    </location>
</feature>
<keyword evidence="1" id="KW-1133">Transmembrane helix</keyword>
<dbReference type="AlphaFoldDB" id="A0A8R1E3R5"/>
<reference evidence="3" key="1">
    <citation type="submission" date="2010-08" db="EMBL/GenBank/DDBJ databases">
        <authorList>
            <consortium name="Caenorhabditis japonica Sequencing Consortium"/>
            <person name="Wilson R.K."/>
        </authorList>
    </citation>
    <scope>NUCLEOTIDE SEQUENCE [LARGE SCALE GENOMIC DNA]</scope>
    <source>
        <strain evidence="3">DF5081</strain>
    </source>
</reference>
<accession>A0A8R1E3R5</accession>
<reference evidence="2" key="2">
    <citation type="submission" date="2022-06" db="UniProtKB">
        <authorList>
            <consortium name="EnsemblMetazoa"/>
        </authorList>
    </citation>
    <scope>IDENTIFICATION</scope>
    <source>
        <strain evidence="2">DF5081</strain>
    </source>
</reference>
<feature type="transmembrane region" description="Helical" evidence="1">
    <location>
        <begin position="232"/>
        <end position="255"/>
    </location>
</feature>
<evidence type="ECO:0008006" key="4">
    <source>
        <dbReference type="Google" id="ProtNLM"/>
    </source>
</evidence>
<dbReference type="Pfam" id="PF10318">
    <property type="entry name" value="7TM_GPCR_Srh"/>
    <property type="match status" value="1"/>
</dbReference>
<feature type="transmembrane region" description="Helical" evidence="1">
    <location>
        <begin position="94"/>
        <end position="115"/>
    </location>
</feature>
<dbReference type="EnsemblMetazoa" id="CJA19223b.1">
    <property type="protein sequence ID" value="CJA19223b.1"/>
    <property type="gene ID" value="WBGene00138427"/>
</dbReference>
<dbReference type="PANTHER" id="PTHR22941">
    <property type="entry name" value="SERPENTINE RECEPTOR"/>
    <property type="match status" value="1"/>
</dbReference>
<evidence type="ECO:0000313" key="3">
    <source>
        <dbReference type="Proteomes" id="UP000005237"/>
    </source>
</evidence>
<keyword evidence="1" id="KW-0812">Transmembrane</keyword>
<dbReference type="PANTHER" id="PTHR22941:SF33">
    <property type="entry name" value="SERPENTINE RECEPTOR, CLASS H"/>
    <property type="match status" value="1"/>
</dbReference>
<dbReference type="Proteomes" id="UP000005237">
    <property type="component" value="Unassembled WGS sequence"/>
</dbReference>
<protein>
    <recommendedName>
        <fullName evidence="4">Serpentine Receptor, class H</fullName>
    </recommendedName>
</protein>
<evidence type="ECO:0000256" key="1">
    <source>
        <dbReference type="SAM" id="Phobius"/>
    </source>
</evidence>
<feature type="transmembrane region" description="Helical" evidence="1">
    <location>
        <begin position="12"/>
        <end position="32"/>
    </location>
</feature>
<sequence length="289" mass="33030">MRNMKWVMLNSHVWNLIGDLMLGTLTIPYVFFPLIAGSPLGVLTVFFNVSPFVQTYVAVVCLGEVGASIVFMFENRQNHTVKTSLRITSEPWRRAFFAVNVSFPFAASLIAFAGIPDQDLAKIEMLKIVPCPTSEYYSLPVIVLSTDAKIIGGLLAFMLTFYFGQTGFFLIHVLFYLCISTRSYTLSDKTKKLKQKYFVAVCIQMIVPIFIIGIPAGYFTFSIAMDYYNQTVNNFCFLIMGTHGFFATIATILIYENYRKDIWRFMVNRRRKFKVTLILSKSMTEVTYI</sequence>
<keyword evidence="3" id="KW-1185">Reference proteome</keyword>
<organism evidence="2 3">
    <name type="scientific">Caenorhabditis japonica</name>
    <dbReference type="NCBI Taxonomy" id="281687"/>
    <lineage>
        <taxon>Eukaryota</taxon>
        <taxon>Metazoa</taxon>
        <taxon>Ecdysozoa</taxon>
        <taxon>Nematoda</taxon>
        <taxon>Chromadorea</taxon>
        <taxon>Rhabditida</taxon>
        <taxon>Rhabditina</taxon>
        <taxon>Rhabditomorpha</taxon>
        <taxon>Rhabditoidea</taxon>
        <taxon>Rhabditidae</taxon>
        <taxon>Peloderinae</taxon>
        <taxon>Caenorhabditis</taxon>
    </lineage>
</organism>
<evidence type="ECO:0000313" key="2">
    <source>
        <dbReference type="EnsemblMetazoa" id="CJA19223b.1"/>
    </source>
</evidence>
<proteinExistence type="predicted"/>
<dbReference type="InterPro" id="IPR019422">
    <property type="entry name" value="7TM_GPCR_serpentine_rcpt_Srh"/>
</dbReference>